<reference evidence="1" key="2">
    <citation type="journal article" date="2015" name="Fish Shellfish Immunol.">
        <title>Early steps in the European eel (Anguilla anguilla)-Vibrio vulnificus interaction in the gills: Role of the RtxA13 toxin.</title>
        <authorList>
            <person name="Callol A."/>
            <person name="Pajuelo D."/>
            <person name="Ebbesson L."/>
            <person name="Teles M."/>
            <person name="MacKenzie S."/>
            <person name="Amaro C."/>
        </authorList>
    </citation>
    <scope>NUCLEOTIDE SEQUENCE</scope>
</reference>
<protein>
    <submittedName>
        <fullName evidence="1">Uncharacterized protein</fullName>
    </submittedName>
</protein>
<proteinExistence type="predicted"/>
<dbReference type="AlphaFoldDB" id="A0A0E9P9Q0"/>
<sequence>MSYRCTLGEILAGSATPGEIHHCSQCSPFGDKRLIIAVW</sequence>
<accession>A0A0E9P9Q0</accession>
<reference evidence="1" key="1">
    <citation type="submission" date="2014-11" db="EMBL/GenBank/DDBJ databases">
        <authorList>
            <person name="Amaro Gonzalez C."/>
        </authorList>
    </citation>
    <scope>NUCLEOTIDE SEQUENCE</scope>
</reference>
<evidence type="ECO:0000313" key="1">
    <source>
        <dbReference type="EMBL" id="JAH01224.1"/>
    </source>
</evidence>
<organism evidence="1">
    <name type="scientific">Anguilla anguilla</name>
    <name type="common">European freshwater eel</name>
    <name type="synonym">Muraena anguilla</name>
    <dbReference type="NCBI Taxonomy" id="7936"/>
    <lineage>
        <taxon>Eukaryota</taxon>
        <taxon>Metazoa</taxon>
        <taxon>Chordata</taxon>
        <taxon>Craniata</taxon>
        <taxon>Vertebrata</taxon>
        <taxon>Euteleostomi</taxon>
        <taxon>Actinopterygii</taxon>
        <taxon>Neopterygii</taxon>
        <taxon>Teleostei</taxon>
        <taxon>Anguilliformes</taxon>
        <taxon>Anguillidae</taxon>
        <taxon>Anguilla</taxon>
    </lineage>
</organism>
<dbReference type="EMBL" id="GBXM01107353">
    <property type="protein sequence ID" value="JAH01224.1"/>
    <property type="molecule type" value="Transcribed_RNA"/>
</dbReference>
<name>A0A0E9P9Q0_ANGAN</name>